<dbReference type="EMBL" id="CZQE01000308">
    <property type="protein sequence ID" value="CUS45862.1"/>
    <property type="molecule type" value="Genomic_DNA"/>
</dbReference>
<sequence length="94" mass="10528">MTGSPARTDFTSLSLTAQEQRDRFEEVSVEFASGDAEASDAMLDLLTGDAIKEWRMQDATFWQRVKFRSRMLRAIDLGEQRKTPGAAEKKAGGR</sequence>
<gene>
    <name evidence="1" type="ORF">MGWOODY_Smn2239</name>
</gene>
<evidence type="ECO:0000313" key="1">
    <source>
        <dbReference type="EMBL" id="CUS45862.1"/>
    </source>
</evidence>
<reference evidence="1" key="1">
    <citation type="submission" date="2015-10" db="EMBL/GenBank/DDBJ databases">
        <authorList>
            <person name="Gilbert D.G."/>
        </authorList>
    </citation>
    <scope>NUCLEOTIDE SEQUENCE</scope>
</reference>
<name>A0A170PPP8_9ZZZZ</name>
<dbReference type="AlphaFoldDB" id="A0A170PPP8"/>
<proteinExistence type="predicted"/>
<organism evidence="1">
    <name type="scientific">hydrothermal vent metagenome</name>
    <dbReference type="NCBI Taxonomy" id="652676"/>
    <lineage>
        <taxon>unclassified sequences</taxon>
        <taxon>metagenomes</taxon>
        <taxon>ecological metagenomes</taxon>
    </lineage>
</organism>
<protein>
    <submittedName>
        <fullName evidence="1">Uncharacterized protein</fullName>
    </submittedName>
</protein>
<accession>A0A170PPP8</accession>